<dbReference type="AlphaFoldDB" id="A0AAU9I9L7"/>
<accession>A0AAU9I9L7</accession>
<sequence>MKNKVDAKENKRQKDFKYQSFNLKLHLKDKKKSRREKKRIRKRIHKILNTYWNTQKLTIELEKRTFHYKLNENHFTI</sequence>
<dbReference type="Proteomes" id="UP001162131">
    <property type="component" value="Unassembled WGS sequence"/>
</dbReference>
<name>A0AAU9I9L7_9CILI</name>
<proteinExistence type="predicted"/>
<organism evidence="1 2">
    <name type="scientific">Blepharisma stoltei</name>
    <dbReference type="NCBI Taxonomy" id="1481888"/>
    <lineage>
        <taxon>Eukaryota</taxon>
        <taxon>Sar</taxon>
        <taxon>Alveolata</taxon>
        <taxon>Ciliophora</taxon>
        <taxon>Postciliodesmatophora</taxon>
        <taxon>Heterotrichea</taxon>
        <taxon>Heterotrichida</taxon>
        <taxon>Blepharismidae</taxon>
        <taxon>Blepharisma</taxon>
    </lineage>
</organism>
<evidence type="ECO:0000313" key="1">
    <source>
        <dbReference type="EMBL" id="CAG9310242.1"/>
    </source>
</evidence>
<reference evidence="1" key="1">
    <citation type="submission" date="2021-09" db="EMBL/GenBank/DDBJ databases">
        <authorList>
            <consortium name="AG Swart"/>
            <person name="Singh M."/>
            <person name="Singh A."/>
            <person name="Seah K."/>
            <person name="Emmerich C."/>
        </authorList>
    </citation>
    <scope>NUCLEOTIDE SEQUENCE</scope>
    <source>
        <strain evidence="1">ATCC30299</strain>
    </source>
</reference>
<gene>
    <name evidence="1" type="ORF">BSTOLATCC_MIC1096</name>
</gene>
<keyword evidence="2" id="KW-1185">Reference proteome</keyword>
<dbReference type="EMBL" id="CAJZBQ010000002">
    <property type="protein sequence ID" value="CAG9310242.1"/>
    <property type="molecule type" value="Genomic_DNA"/>
</dbReference>
<evidence type="ECO:0000313" key="2">
    <source>
        <dbReference type="Proteomes" id="UP001162131"/>
    </source>
</evidence>
<comment type="caution">
    <text evidence="1">The sequence shown here is derived from an EMBL/GenBank/DDBJ whole genome shotgun (WGS) entry which is preliminary data.</text>
</comment>
<protein>
    <recommendedName>
        <fullName evidence="3">Ribosomal protein S15</fullName>
    </recommendedName>
</protein>
<evidence type="ECO:0008006" key="3">
    <source>
        <dbReference type="Google" id="ProtNLM"/>
    </source>
</evidence>